<dbReference type="SUPFAM" id="SSF46785">
    <property type="entry name" value="Winged helix' DNA-binding domain"/>
    <property type="match status" value="1"/>
</dbReference>
<dbReference type="GO" id="GO:0006351">
    <property type="term" value="P:DNA-templated transcription"/>
    <property type="evidence" value="ECO:0007669"/>
    <property type="project" value="TreeGrafter"/>
</dbReference>
<dbReference type="InterPro" id="IPR036388">
    <property type="entry name" value="WH-like_DNA-bd_sf"/>
</dbReference>
<dbReference type="Pfam" id="PF07848">
    <property type="entry name" value="PaaX"/>
    <property type="match status" value="1"/>
</dbReference>
<dbReference type="Proteomes" id="UP000640583">
    <property type="component" value="Unassembled WGS sequence"/>
</dbReference>
<feature type="domain" description="Transcriptional repressor PaaX-like C-terminal" evidence="2">
    <location>
        <begin position="206"/>
        <end position="257"/>
    </location>
</feature>
<proteinExistence type="predicted"/>
<dbReference type="PANTHER" id="PTHR30319">
    <property type="entry name" value="PHENYLACETIC ACID REGULATOR-RELATED TRANSCRIPTIONAL REPRESSOR"/>
    <property type="match status" value="1"/>
</dbReference>
<accession>A0A8J7LNZ4</accession>
<dbReference type="RefSeq" id="WP_228847726.1">
    <property type="nucleotide sequence ID" value="NZ_JADCKQ010000002.1"/>
</dbReference>
<dbReference type="Gene3D" id="3.30.70.2670">
    <property type="match status" value="1"/>
</dbReference>
<evidence type="ECO:0000313" key="3">
    <source>
        <dbReference type="EMBL" id="MBI1492836.1"/>
    </source>
</evidence>
<dbReference type="InterPro" id="IPR013225">
    <property type="entry name" value="PaaX_C"/>
</dbReference>
<comment type="caution">
    <text evidence="3">The sequence shown here is derived from an EMBL/GenBank/DDBJ whole genome shotgun (WGS) entry which is preliminary data.</text>
</comment>
<evidence type="ECO:0000259" key="1">
    <source>
        <dbReference type="Pfam" id="PF07848"/>
    </source>
</evidence>
<keyword evidence="4" id="KW-1185">Reference proteome</keyword>
<dbReference type="InterPro" id="IPR012906">
    <property type="entry name" value="PaaX-like_N"/>
</dbReference>
<evidence type="ECO:0000313" key="4">
    <source>
        <dbReference type="Proteomes" id="UP000640583"/>
    </source>
</evidence>
<dbReference type="Pfam" id="PF08223">
    <property type="entry name" value="PaaX_C"/>
    <property type="match status" value="1"/>
</dbReference>
<dbReference type="InterPro" id="IPR036390">
    <property type="entry name" value="WH_DNA-bd_sf"/>
</dbReference>
<sequence length="279" mass="30836">MTVSDKTTSDIFRNAIEALKDPLPQRVWSVIVSLFGDIAQGERDQISGVALTEVGRLMGIRSEAIRVALHRLRKDGWIESLRDGRSSMHKLTAAGRRASINATPKIYAREPVTTPGWYVICTDRDLHGDTGKTLSNAGISLSRNSFLVAENKLPDTANMLVFRASPEHVPDWARSQICPDELQQAAVTLETSLQKASSYITAPPGFDALQTTALRTLIVHRWRRIALRIPDAPVCFFPKTWRGEACQQLSSGLLDQLPAPNLPDLETAASGYRHRDLSV</sequence>
<dbReference type="EMBL" id="JADCKQ010000002">
    <property type="protein sequence ID" value="MBI1492836.1"/>
    <property type="molecule type" value="Genomic_DNA"/>
</dbReference>
<dbReference type="Gene3D" id="1.20.58.1460">
    <property type="match status" value="1"/>
</dbReference>
<reference evidence="3" key="1">
    <citation type="submission" date="2020-10" db="EMBL/GenBank/DDBJ databases">
        <title>Paenihalocynthiibacter styelae gen. nov., sp. nov., isolated from stalked sea squirt Styela clava.</title>
        <authorList>
            <person name="Kim Y.-O."/>
            <person name="Yoon J.-H."/>
        </authorList>
    </citation>
    <scope>NUCLEOTIDE SEQUENCE</scope>
    <source>
        <strain evidence="3">MYP1-1</strain>
    </source>
</reference>
<dbReference type="AlphaFoldDB" id="A0A8J7LNZ4"/>
<feature type="domain" description="Transcriptional repressor PaaX-like N-terminal" evidence="1">
    <location>
        <begin position="28"/>
        <end position="94"/>
    </location>
</feature>
<protein>
    <submittedName>
        <fullName evidence="3">PaaX family transcriptional regulator</fullName>
    </submittedName>
</protein>
<organism evidence="3 4">
    <name type="scientific">Halocynthiibacter styelae</name>
    <dbReference type="NCBI Taxonomy" id="2761955"/>
    <lineage>
        <taxon>Bacteria</taxon>
        <taxon>Pseudomonadati</taxon>
        <taxon>Pseudomonadota</taxon>
        <taxon>Alphaproteobacteria</taxon>
        <taxon>Rhodobacterales</taxon>
        <taxon>Paracoccaceae</taxon>
        <taxon>Halocynthiibacter</taxon>
    </lineage>
</organism>
<evidence type="ECO:0000259" key="2">
    <source>
        <dbReference type="Pfam" id="PF08223"/>
    </source>
</evidence>
<name>A0A8J7LNZ4_9RHOB</name>
<dbReference type="PANTHER" id="PTHR30319:SF1">
    <property type="entry name" value="TRANSCRIPTIONAL REPRESSOR PAAX"/>
    <property type="match status" value="1"/>
</dbReference>
<gene>
    <name evidence="3" type="ORF">H1D41_04205</name>
</gene>
<dbReference type="Gene3D" id="1.10.10.10">
    <property type="entry name" value="Winged helix-like DNA-binding domain superfamily/Winged helix DNA-binding domain"/>
    <property type="match status" value="1"/>
</dbReference>